<dbReference type="SUPFAM" id="SSF55785">
    <property type="entry name" value="PYP-like sensor domain (PAS domain)"/>
    <property type="match status" value="3"/>
</dbReference>
<geneLocation type="plasmid" evidence="7 8">
    <name>pHBOR02</name>
</geneLocation>
<proteinExistence type="predicted"/>
<organism evidence="7 8">
    <name type="scientific">Halogeometricum borinquense (strain ATCC 700274 / DSM 11551 / JCM 10706 / KCTC 4070 / PR3)</name>
    <dbReference type="NCBI Taxonomy" id="469382"/>
    <lineage>
        <taxon>Archaea</taxon>
        <taxon>Methanobacteriati</taxon>
        <taxon>Methanobacteriota</taxon>
        <taxon>Stenosarchaea group</taxon>
        <taxon>Halobacteria</taxon>
        <taxon>Halobacteriales</taxon>
        <taxon>Haloferacaceae</taxon>
        <taxon>Halogeometricum</taxon>
    </lineage>
</organism>
<dbReference type="InterPro" id="IPR029016">
    <property type="entry name" value="GAF-like_dom_sf"/>
</dbReference>
<dbReference type="KEGG" id="hbo:Hbor_34100"/>
<dbReference type="Pfam" id="PF13426">
    <property type="entry name" value="PAS_9"/>
    <property type="match status" value="2"/>
</dbReference>
<dbReference type="InterPro" id="IPR000014">
    <property type="entry name" value="PAS"/>
</dbReference>
<dbReference type="PROSITE" id="PS50112">
    <property type="entry name" value="PAS"/>
    <property type="match status" value="3"/>
</dbReference>
<feature type="domain" description="PAS" evidence="5">
    <location>
        <begin position="267"/>
        <end position="337"/>
    </location>
</feature>
<dbReference type="CDD" id="cd00130">
    <property type="entry name" value="PAS"/>
    <property type="match status" value="3"/>
</dbReference>
<feature type="region of interest" description="Disordered" evidence="4">
    <location>
        <begin position="129"/>
        <end position="151"/>
    </location>
</feature>
<dbReference type="PROSITE" id="PS50113">
    <property type="entry name" value="PAC"/>
    <property type="match status" value="1"/>
</dbReference>
<evidence type="ECO:0000313" key="7">
    <source>
        <dbReference type="EMBL" id="ADQ68932.1"/>
    </source>
</evidence>
<dbReference type="InterPro" id="IPR000700">
    <property type="entry name" value="PAS-assoc_C"/>
</dbReference>
<dbReference type="SMART" id="SM00091">
    <property type="entry name" value="PAS"/>
    <property type="match status" value="3"/>
</dbReference>
<dbReference type="InterPro" id="IPR013767">
    <property type="entry name" value="PAS_fold"/>
</dbReference>
<keyword evidence="2" id="KW-0804">Transcription</keyword>
<dbReference type="SMART" id="SM00086">
    <property type="entry name" value="PAC"/>
    <property type="match status" value="2"/>
</dbReference>
<dbReference type="Gene3D" id="3.30.450.40">
    <property type="match status" value="2"/>
</dbReference>
<feature type="coiled-coil region" evidence="3">
    <location>
        <begin position="555"/>
        <end position="582"/>
    </location>
</feature>
<dbReference type="PANTHER" id="PTHR34236">
    <property type="entry name" value="DIMETHYL SULFOXIDE REDUCTASE TRANSCRIPTIONAL ACTIVATOR"/>
    <property type="match status" value="1"/>
</dbReference>
<dbReference type="SMART" id="SM00065">
    <property type="entry name" value="GAF"/>
    <property type="match status" value="2"/>
</dbReference>
<keyword evidence="1" id="KW-0805">Transcription regulation</keyword>
<evidence type="ECO:0000256" key="4">
    <source>
        <dbReference type="SAM" id="MobiDB-lite"/>
    </source>
</evidence>
<name>E4NVP8_HALBP</name>
<protein>
    <submittedName>
        <fullName evidence="7">PAS domain S-box</fullName>
    </submittedName>
</protein>
<dbReference type="InterPro" id="IPR003018">
    <property type="entry name" value="GAF"/>
</dbReference>
<feature type="domain" description="PAC" evidence="6">
    <location>
        <begin position="362"/>
        <end position="415"/>
    </location>
</feature>
<dbReference type="PANTHER" id="PTHR34236:SF1">
    <property type="entry name" value="DIMETHYL SULFOXIDE REDUCTASE TRANSCRIPTIONAL ACTIVATOR"/>
    <property type="match status" value="1"/>
</dbReference>
<keyword evidence="8" id="KW-1185">Reference proteome</keyword>
<evidence type="ECO:0000259" key="5">
    <source>
        <dbReference type="PROSITE" id="PS50112"/>
    </source>
</evidence>
<dbReference type="Pfam" id="PF04967">
    <property type="entry name" value="HTH_10"/>
    <property type="match status" value="1"/>
</dbReference>
<evidence type="ECO:0000256" key="3">
    <source>
        <dbReference type="SAM" id="Coils"/>
    </source>
</evidence>
<dbReference type="InterPro" id="IPR035965">
    <property type="entry name" value="PAS-like_dom_sf"/>
</dbReference>
<dbReference type="AlphaFoldDB" id="E4NVP8"/>
<reference evidence="8" key="1">
    <citation type="journal article" date="2009" name="Stand. Genomic Sci.">
        <title>Complete genome sequence of Halogeometricum borinquense type strain (PR3).</title>
        <authorList>
            <person name="Malfatti S."/>
            <person name="Tindall B.J."/>
            <person name="Schneider S."/>
            <person name="Fahnrich R."/>
            <person name="Lapidus A."/>
            <person name="Labuttii K."/>
            <person name="Copeland A."/>
            <person name="Glavina Del Rio T."/>
            <person name="Nolan M."/>
            <person name="Chen F."/>
            <person name="Lucas S."/>
            <person name="Tice H."/>
            <person name="Cheng J.F."/>
            <person name="Bruce D."/>
            <person name="Goodwin L."/>
            <person name="Pitluck S."/>
            <person name="Anderson I."/>
            <person name="Pati A."/>
            <person name="Ivanova N."/>
            <person name="Mavromatis K."/>
            <person name="Chen A."/>
            <person name="Palaniappan K."/>
            <person name="D'haeseleer P."/>
            <person name="Goker M."/>
            <person name="Bristow J."/>
            <person name="Eisen J.A."/>
            <person name="Markowitz V."/>
            <person name="Hugenholtz P."/>
            <person name="Kyrpides N.C."/>
            <person name="Klenk H.P."/>
            <person name="Chain P."/>
        </authorList>
    </citation>
    <scope>NUCLEOTIDE SEQUENCE [LARGE SCALE GENOMIC DNA]</scope>
    <source>
        <strain evidence="8">ATCC 700274 / DSM 11551 / JCM 10706 / KCTC 4070 / PR3</strain>
        <plasmid evidence="8">pHBOR02</plasmid>
    </source>
</reference>
<evidence type="ECO:0000313" key="8">
    <source>
        <dbReference type="Proteomes" id="UP000006663"/>
    </source>
</evidence>
<feature type="domain" description="PAS" evidence="5">
    <location>
        <begin position="154"/>
        <end position="193"/>
    </location>
</feature>
<dbReference type="HOGENOM" id="CLU_010057_0_0_2"/>
<dbReference type="EMBL" id="CP001692">
    <property type="protein sequence ID" value="ADQ68932.1"/>
    <property type="molecule type" value="Genomic_DNA"/>
</dbReference>
<evidence type="ECO:0000259" key="6">
    <source>
        <dbReference type="PROSITE" id="PS50113"/>
    </source>
</evidence>
<dbReference type="Gene3D" id="3.30.450.20">
    <property type="entry name" value="PAS domain"/>
    <property type="match status" value="3"/>
</dbReference>
<sequence>MLYYDTLLVMPPVSTFDESFFREVVFDTEEGILSLDEDGTVVFASQPIEQLLGYDPDELVGESVGRLFSPDHERPLETVRREAEREPTEVGDATTDITLVHADGHAVSVALTAESTEYDETQFFTLRIRTQGGNKSRQTSDGESRSAKGRLPQKVFEYSNEAIFVFDTDNDEIIECNPRACERLGYSREELLSVSPSDIYATEEAFVGFIKEVFEHGTSWTDELSCRAADGETFPIEASATLLYVDGKPHVLVFGRDISEQRKQQRELERYRTIVEAVGEGVFAADDKFRFTVANEGTAKLTGYTKDELIGSSLTRFLAGEDDRVDRSEYEELQTSERRTVVDAESAESARKELLKSERDVMKVEAPICTKDDEIVPVEVRFSELPTESDDDFRGMTGVLIDVSERKEHERRLRALSEASRKLTQAMDRDAIARDTLDAVERILGFDVGCVRMFDSESNTLETVAVTDAAQKLLDSRSAFDLEISLAGRAYRSGETVVNQPAAGEGVTGDEASLHLPLGKHGTLSMFTESADEFTETDIQFIEVLAATVTTHLDRTERERMLQKSEKEYRNQRDQLNTLNRINELIQELIGELVEAGMRETIEERVCQQLAASSLYKYAWIAAVEVTGKNATIKTGAGVEKDHLDALDNMSISQLGNGTVKQAIETGEISVVRQYLVEGKDKDEREDEDKLEVTAAIPLQYGNRVYGVLVVNSVREDALSEQAQAGLEVLGDTIGFTINAIQNKELLLSDEIVELEFAVSDTESIPVYFSKHLECRCRLEGTTPTEDGNYLCYLRIEDKSVADALEAAERMESIADARLVKEYDEECLLEVIKTESAPGEMIDVGASIRSASANCGEGTVVLEVPQTVDIREVVEAFQHLYPNSELVAKREVDRSVRTAAEFRDTVGGQLTDKQQMAAKSAYYAGYFDWPRGSTAEDVAESMGISSATFHQHLRKAEQKLMASFFRDTRHTE</sequence>
<dbReference type="Pfam" id="PF13185">
    <property type="entry name" value="GAF_2"/>
    <property type="match status" value="2"/>
</dbReference>
<dbReference type="InterPro" id="IPR001610">
    <property type="entry name" value="PAC"/>
</dbReference>
<dbReference type="InterPro" id="IPR031803">
    <property type="entry name" value="BAT_GAF/HTH-assoc"/>
</dbReference>
<dbReference type="Pfam" id="PF15915">
    <property type="entry name" value="BAT"/>
    <property type="match status" value="1"/>
</dbReference>
<dbReference type="NCBIfam" id="TIGR00229">
    <property type="entry name" value="sensory_box"/>
    <property type="match status" value="3"/>
</dbReference>
<keyword evidence="3" id="KW-0175">Coiled coil</keyword>
<evidence type="ECO:0000256" key="2">
    <source>
        <dbReference type="ARBA" id="ARBA00023163"/>
    </source>
</evidence>
<dbReference type="Pfam" id="PF00989">
    <property type="entry name" value="PAS"/>
    <property type="match status" value="1"/>
</dbReference>
<accession>E4NVP8</accession>
<dbReference type="Proteomes" id="UP000006663">
    <property type="component" value="Plasmid pHBOR02"/>
</dbReference>
<keyword evidence="7" id="KW-0614">Plasmid</keyword>
<dbReference type="SUPFAM" id="SSF55781">
    <property type="entry name" value="GAF domain-like"/>
    <property type="match status" value="2"/>
</dbReference>
<dbReference type="InterPro" id="IPR007050">
    <property type="entry name" value="HTH_bacterioopsin"/>
</dbReference>
<gene>
    <name evidence="7" type="ordered locus">Hbor_34100</name>
</gene>
<evidence type="ECO:0000256" key="1">
    <source>
        <dbReference type="ARBA" id="ARBA00023015"/>
    </source>
</evidence>
<feature type="domain" description="PAS" evidence="5">
    <location>
        <begin position="17"/>
        <end position="87"/>
    </location>
</feature>